<feature type="region of interest" description="Disordered" evidence="3">
    <location>
        <begin position="5056"/>
        <end position="5084"/>
    </location>
</feature>
<keyword evidence="4" id="KW-0812">Transmembrane</keyword>
<feature type="domain" description="EGF-like" evidence="5">
    <location>
        <begin position="76"/>
        <end position="113"/>
    </location>
</feature>
<feature type="domain" description="EGF-like" evidence="5">
    <location>
        <begin position="613"/>
        <end position="650"/>
    </location>
</feature>
<dbReference type="PANTHER" id="PTHR22963:SF39">
    <property type="entry name" value="DUMPY"/>
    <property type="match status" value="1"/>
</dbReference>
<feature type="domain" description="EGF-like" evidence="5">
    <location>
        <begin position="232"/>
        <end position="270"/>
    </location>
</feature>
<feature type="domain" description="EGF-like" evidence="5">
    <location>
        <begin position="1089"/>
        <end position="1127"/>
    </location>
</feature>
<feature type="domain" description="EGF-like" evidence="5">
    <location>
        <begin position="2068"/>
        <end position="2105"/>
    </location>
</feature>
<feature type="domain" description="EGF-like" evidence="5">
    <location>
        <begin position="2993"/>
        <end position="3028"/>
    </location>
</feature>
<feature type="disulfide bond" evidence="2">
    <location>
        <begin position="2071"/>
        <end position="2081"/>
    </location>
</feature>
<feature type="disulfide bond" evidence="2">
    <location>
        <begin position="1243"/>
        <end position="1253"/>
    </location>
</feature>
<dbReference type="InterPro" id="IPR001881">
    <property type="entry name" value="EGF-like_Ca-bd_dom"/>
</dbReference>
<feature type="domain" description="EGF-like" evidence="5">
    <location>
        <begin position="1906"/>
        <end position="1942"/>
    </location>
</feature>
<feature type="disulfide bond" evidence="2">
    <location>
        <begin position="830"/>
        <end position="840"/>
    </location>
</feature>
<evidence type="ECO:0000256" key="3">
    <source>
        <dbReference type="SAM" id="MobiDB-lite"/>
    </source>
</evidence>
<keyword evidence="4" id="KW-1133">Transmembrane helix</keyword>
<reference evidence="7" key="1">
    <citation type="submission" date="2022-01" db="EMBL/GenBank/DDBJ databases">
        <authorList>
            <person name="King R."/>
        </authorList>
    </citation>
    <scope>NUCLEOTIDE SEQUENCE</scope>
</reference>
<dbReference type="SMART" id="SM00179">
    <property type="entry name" value="EGF_CA"/>
    <property type="match status" value="13"/>
</dbReference>
<dbReference type="Pfam" id="PF00008">
    <property type="entry name" value="EGF"/>
    <property type="match status" value="1"/>
</dbReference>
<feature type="disulfide bond" evidence="2">
    <location>
        <begin position="2996"/>
        <end position="3006"/>
    </location>
</feature>
<dbReference type="InterPro" id="IPR001507">
    <property type="entry name" value="ZP_dom"/>
</dbReference>
<feature type="domain" description="EGF-like" evidence="5">
    <location>
        <begin position="2933"/>
        <end position="2972"/>
    </location>
</feature>
<evidence type="ECO:0000259" key="6">
    <source>
        <dbReference type="PROSITE" id="PS51034"/>
    </source>
</evidence>
<feature type="domain" description="EGF-like" evidence="5">
    <location>
        <begin position="2118"/>
        <end position="2156"/>
    </location>
</feature>
<evidence type="ECO:0000256" key="1">
    <source>
        <dbReference type="ARBA" id="ARBA00023157"/>
    </source>
</evidence>
<dbReference type="PANTHER" id="PTHR22963">
    <property type="entry name" value="ENDOGLIN-RELATED"/>
    <property type="match status" value="1"/>
</dbReference>
<dbReference type="SMART" id="SM00274">
    <property type="entry name" value="FOLN"/>
    <property type="match status" value="16"/>
</dbReference>
<feature type="domain" description="EGF-like" evidence="5">
    <location>
        <begin position="875"/>
        <end position="913"/>
    </location>
</feature>
<feature type="domain" description="EGF-like" evidence="5">
    <location>
        <begin position="982"/>
        <end position="1021"/>
    </location>
</feature>
<feature type="domain" description="EGF-like" evidence="5">
    <location>
        <begin position="1501"/>
        <end position="1539"/>
    </location>
</feature>
<feature type="domain" description="EGF-like" evidence="5">
    <location>
        <begin position="3801"/>
        <end position="3840"/>
    </location>
</feature>
<keyword evidence="8" id="KW-1185">Reference proteome</keyword>
<feature type="domain" description="EGF-like" evidence="5">
    <location>
        <begin position="339"/>
        <end position="378"/>
    </location>
</feature>
<feature type="domain" description="EGF-like" evidence="5">
    <location>
        <begin position="1181"/>
        <end position="1219"/>
    </location>
</feature>
<dbReference type="PROSITE" id="PS51034">
    <property type="entry name" value="ZP_2"/>
    <property type="match status" value="1"/>
</dbReference>
<evidence type="ECO:0008006" key="9">
    <source>
        <dbReference type="Google" id="ProtNLM"/>
    </source>
</evidence>
<feature type="disulfide bond" evidence="2">
    <location>
        <begin position="2891"/>
        <end position="2901"/>
    </location>
</feature>
<dbReference type="SMART" id="SM00286">
    <property type="entry name" value="PTI"/>
    <property type="match status" value="13"/>
</dbReference>
<feature type="domain" description="EGF-like" evidence="5">
    <location>
        <begin position="124"/>
        <end position="162"/>
    </location>
</feature>
<dbReference type="OrthoDB" id="4405280at2759"/>
<evidence type="ECO:0000313" key="7">
    <source>
        <dbReference type="EMBL" id="CAH1404986.1"/>
    </source>
</evidence>
<dbReference type="InterPro" id="IPR000742">
    <property type="entry name" value="EGF"/>
</dbReference>
<feature type="domain" description="EGF-like" evidence="5">
    <location>
        <begin position="1560"/>
        <end position="1597"/>
    </location>
</feature>
<feature type="domain" description="ZP" evidence="6">
    <location>
        <begin position="4709"/>
        <end position="4951"/>
    </location>
</feature>
<feature type="domain" description="EGF-like" evidence="5">
    <location>
        <begin position="554"/>
        <end position="592"/>
    </location>
</feature>
<name>A0A9P0HMX2_NEZVI</name>
<feature type="domain" description="EGF-like" evidence="5">
    <location>
        <begin position="3335"/>
        <end position="3378"/>
    </location>
</feature>
<feature type="domain" description="EGF-like" evidence="5">
    <location>
        <begin position="934"/>
        <end position="971"/>
    </location>
</feature>
<accession>A0A9P0HMX2</accession>
<evidence type="ECO:0000259" key="5">
    <source>
        <dbReference type="PROSITE" id="PS50026"/>
    </source>
</evidence>
<feature type="domain" description="EGF-like" evidence="5">
    <location>
        <begin position="3471"/>
        <end position="3510"/>
    </location>
</feature>
<dbReference type="SUPFAM" id="SSF90148">
    <property type="entry name" value="DPY module"/>
    <property type="match status" value="27"/>
</dbReference>
<feature type="disulfide bond" evidence="2">
    <location>
        <begin position="1456"/>
        <end position="1466"/>
    </location>
</feature>
<feature type="disulfide bond" evidence="2">
    <location>
        <begin position="186"/>
        <end position="196"/>
    </location>
</feature>
<feature type="domain" description="EGF-like" evidence="5">
    <location>
        <begin position="2719"/>
        <end position="2757"/>
    </location>
</feature>
<feature type="domain" description="EGF-like" evidence="5">
    <location>
        <begin position="2827"/>
        <end position="2867"/>
    </location>
</feature>
<feature type="domain" description="EGF-like" evidence="5">
    <location>
        <begin position="2220"/>
        <end position="2259"/>
    </location>
</feature>
<dbReference type="GO" id="GO:0005509">
    <property type="term" value="F:calcium ion binding"/>
    <property type="evidence" value="ECO:0007669"/>
    <property type="project" value="InterPro"/>
</dbReference>
<dbReference type="PROSITE" id="PS50026">
    <property type="entry name" value="EGF_3"/>
    <property type="match status" value="46"/>
</dbReference>
<feature type="domain" description="EGF-like" evidence="5">
    <location>
        <begin position="2612"/>
        <end position="2650"/>
    </location>
</feature>
<feature type="domain" description="EGF-like" evidence="5">
    <location>
        <begin position="1799"/>
        <end position="1837"/>
    </location>
</feature>
<dbReference type="SMART" id="SM00241">
    <property type="entry name" value="ZP"/>
    <property type="match status" value="1"/>
</dbReference>
<feature type="domain" description="EGF-like" evidence="5">
    <location>
        <begin position="1610"/>
        <end position="1649"/>
    </location>
</feature>
<feature type="domain" description="EGF-like" evidence="5">
    <location>
        <begin position="3924"/>
        <end position="3963"/>
    </location>
</feature>
<feature type="domain" description="EGF-like" evidence="5">
    <location>
        <begin position="4185"/>
        <end position="4224"/>
    </location>
</feature>
<feature type="domain" description="EGF-like" evidence="5">
    <location>
        <begin position="2406"/>
        <end position="2445"/>
    </location>
</feature>
<dbReference type="Pfam" id="PF21164">
    <property type="entry name" value="Dumpy_DPY"/>
    <property type="match status" value="32"/>
</dbReference>
<feature type="disulfide bond" evidence="2">
    <location>
        <begin position="937"/>
        <end position="947"/>
    </location>
</feature>
<proteinExistence type="predicted"/>
<gene>
    <name evidence="7" type="ORF">NEZAVI_LOCUS13292</name>
</gene>
<protein>
    <recommendedName>
        <fullName evidence="9">Neurogenic locus notch 1</fullName>
    </recommendedName>
</protein>
<feature type="domain" description="EGF-like" evidence="5">
    <location>
        <begin position="2888"/>
        <end position="2925"/>
    </location>
</feature>
<feature type="domain" description="EGF-like" evidence="5">
    <location>
        <begin position="446"/>
        <end position="484"/>
    </location>
</feature>
<comment type="caution">
    <text evidence="2">Lacks conserved residue(s) required for the propagation of feature annotation.</text>
</comment>
<dbReference type="SMART" id="SM00181">
    <property type="entry name" value="EGF"/>
    <property type="match status" value="79"/>
</dbReference>
<feature type="domain" description="EGF-like" evidence="5">
    <location>
        <begin position="768"/>
        <end position="806"/>
    </location>
</feature>
<feature type="disulfide bond" evidence="2">
    <location>
        <begin position="616"/>
        <end position="626"/>
    </location>
</feature>
<feature type="disulfide bond" evidence="2">
    <location>
        <begin position="508"/>
        <end position="518"/>
    </location>
</feature>
<evidence type="ECO:0000256" key="4">
    <source>
        <dbReference type="SAM" id="Phobius"/>
    </source>
</evidence>
<feature type="domain" description="EGF-like" evidence="5">
    <location>
        <begin position="1453"/>
        <end position="1490"/>
    </location>
</feature>
<sequence>MLKFCCMFSVPVEQKPIYPCVPTPCGVNTICREQNGVAACTCVEGYIGDPYLGCRPECILNTDCPWDKACWNNKCKDPCIGACGRNAECSVAHHSPYCICKTGFTGNPLVFCNKIVHAPTVVEVKQPCLPSPCGPYSQCKEILGYAVCSCLPGFIGAPPACRPECLISSECALNCACINQRCTDPCPGTCALNARCQVVNHNAICSCASGYTGDPFVRCVLETKPEVVSKPSQNPCIPNICGPNTACHALGETPVCSCLPNYIGRPPNCRPECTINADCTGNQVCQNERCKNPCPASCGVNALCSVSNHSPICSCLSGYTGDPFVECSPIILSVPVEGPRDPCNPSPCGSNAVCKEKNGAGSCTCLPEYTGDPYTGCRPECVLNTDCPRHLACTNNKCRNPCPGMCGLNAECKVVNHAPTCNCLPGFTGNPLTACNQPPPPEPTTPKNPCIPSPCGPYSVCRVVDSHAVCSCQPNYIGSPPACRPECMISADCAQNKACINQKCVDPCPGTCGLNARCQVVNHNPICSCPSGFIGDPFVRCLKEEKRPVEVHPSGNPCVPSPCGPNSQCRPVGNTPACSCAPNYIGRPPNCRPECTINAECPGNLACQNEKCRDPCPGSCGPQATCHVVKHNPQCSCVPGYTGDPFSGCSLIVQQIPPTDSPKDPCNPSPCGANAVCKERNGAGSCSCIAEYFGDPYTGCRPECVVNSDCDRKKACMNNKCKDPCPGTCGINAECNVINHAPTCTCLPGFTGDPIAACRQPPKTPEPEKNPCQPSPCGPFSICRVANKHAVCSCQPNYIGTPPTCRPECMVSADCAQDKACLNQKCLDPCPGTCGLNARCQTVNHNPICSCPQGFTGDPFVRCLKEEKRPVEKPTGNPCIPSPCGPNSQCRVVGNTPACSCSPSYVGHPPNCRPECTINAECPGNLACQNEKCSDPCPGSCGPQATCQVVKHTPQCSCVPGYTGDPFAGCSLIQQQPTIEGPKNPCNPSPCGANAVCKERNGAGSCACLPEYFGDPYTGCRPECVVNSDCDRSKACMNNKCKDPCPGTCGLNAECNVINHGPSCTCLPGFIGDPMSACRQPQPTEPEKPKDPCQPSPCGPYSQCRVVNNHAVCSCQPNYLGTPPSCRPECMVSADCPQDKACMNQKCTDPCPGTCGINARCQVVNHNPICSCPQRPVEVPTGNPCIPSPCGPNSQCKAIGNTPACSCSPNYVGRPPNCRPECTINAECPGNLACQNEKCSDPCPGSCGPQASCQVVKHNPQCSCLPGYTGDPFAGCSLVQQTLPTDQPRMPCNPSPCGANAVCKERNGAGSCSCLPEYFGDPYSGCRPECVTNSDCDRSKACMNNKCKDPCPGTCGINAECRVINHAPSCSCLQGYSGDPLTKCLIIQASTQGPTNPCVPSPCGPNSLCKEIKGHAVCTCQPNFVGSPPSCRPECVVSSDCSQDKACINQRCADPCPGTCGQNARCQVVNHNPICSCPSGFTGDPFLRCSRLQPSTTPSPPSDPCAPSPCGPYSQCRTVGSTPACSCLPNYIGNPPNCRPECIINAECAGNLACQNEKCIDPCPGSCGHQAECRVVNHNPVCTCPQGYIGDASTSCHPAPIATTERSPEKLDPCHPTPCGANAECHNRNGVGACSCLAGFQGDPYAGCRRECESNQDCAPPLACIGYKCSDPCPGTCGTGAECIVANHIPICTCPAGFTGDPFFSCHQAPSTPSPIPRDPCLPSPCGPNSQCRTVNQQAVCSCLPSYVGHPPTCRPECIVSSECPLDKACINQKCADPCPNTCGLHAQSAAPPPPPTPEPVTCTPSPCGPNAQCQIVGGQLACSCLPNFLGAPPNCRPECVLSSECSSQLACINQKCRDPCPGSCGANTKCSIINHVPVCSCENGFTGDPFTLCSAIPITTPSPVVEDPCNPSPCGPNAVCRPGGICECIPEYNGNPYEACRPECVLSTECPRDKACQRNKCRNPCPGTCGTNAQCDVINHIPTCSCPQSFTGDPFTHCRPIPADSLKPKDLCNPSPCGPNSQCRAPNGVAVCSCLAGYVGSPPSCKPECILSNECSQTQACVNNKCTDPCAGSCGLNARCQVINHSPICSCPPGNTGDPFRSCYPLPIPAPSDEETPKNPCAPSPCGPNSQCQASGKEASCSCLPNYVGAPPNCRPECVINPDCSTNQACINNKCTDPCIGTCGLNAQCAVISHAVTCTCLQGYTGNAFIQCLEQKHEVVNPCEPSPCGPNAVCTQKNNAGSCACIADYTGNPYEGCRPECVLSSDCPTDKACIRNKCQDPCPGVCGSNAQSVTEAAPVDPCKPSPCGPNSQCRTVNGQAVCSCAPEFSGSPPNCRPECVVNSECPTNRACYKHKCTDPCPGTCGINARCQVINHSPICSCLTGQTGDPFTRCYPMPVTPEPVKPTNPCLPNPCGQNSHCQVAEGNQASCSCQANYIGSPPNCRPECLVNTDCPTTQACITEKCRDPCQGSCGLNAECRVQNHIPNCYCAQGFSGDPFTQCSQIIEKPKPVEESDPCTLCGVNTNCNNGVCICLPSYFGDPLKGCRPECTMNSDCSREKACVNQHCIDPCPGTCGQGAVCNVINHIPTCSCPPPTSGDPFVLCKNKPVETPRDPCSPSPCGPNSICRVSDGHAVCSCAPGQVGTPPQCRPECVVSAECPLTQACLNNKCRDPCPGICGLGARCNVVNHNPICSCPSGQTGDPFRQCFPIPATPKPVEPVNPCEPSPCGPNSQCHVRGDNPACSCMTNYIGVPPNCRPECTINPECGSNRACVNQKCIDPCPGSCGANAVCSVVNHTPICSCSQGHTGDPFTSCSPIPAEPTKPPTPLNPCDPSPCGSNAQCRIENRSYAVCECLPEYQGNPYEGCRPECVVSSDCPTNKACLKNKCLDPCPGTCGLSAVCTVSNHIPICSCPPGYTGDAFTRCEQIPQKEPKDDPCWYSPCGPNARCTNSNGIALCECLPGFSGTPTDGCKPECTISSDCPRNRACVSNKCIDPCPGVCGFQARCQVLNHSPICSCPPNYVGDPFSECREAPAPPKDPCNPSPCGVNGQCRVQNGIATCVYPECVINQDCPRDKACYAQKCQDPCIDACGINAICQAVNHKAVCSCPPDYTGEPRLSCQLFQPAPPPPECTTDHQCRNDKACINQMCKDPCQAATTSVCAYNAVCSVIMHRPICVCRDGLSGNAHTQCYDIGCRTDSECPVTESCVNKQCMDPCRLAKCGIGAYCEPEGGKGRCICPPGSLGNPFISCETPQCTQDVDCPSQLACRNLKCVDPCDCAPGAICTVAGHQPTCRCPPGYSGNPHQSCTIAPIVDTTKCQMDADCASKLACFSGECKNPCTETNPCGTNAECRVVDTLPLRTMSCHCLPGYIGDADVQCKLEESTKPQCSSDSQCSDTESCINRECVNPCLVSSPCGNNAECRPDNHKVTCHCPEGLAGNPYTNCYKPLDTSPECKSDSECASQLACINQRCQNPCVTSNPCSSTAECTTLQHRPTCTCPQGWAGDPQSHCYKPECRIDSDCLYDKACISGNCLSPCRESSCGRGAECRAVSHSAQCVCPLGTQGDPHVSCVTVVCQYNEDCADHEACDRLNRVCRPVCESDVCGTRATCIARSHQHKCICEPGTQGDPYVECTVDYRAHAECIQDSDCPSKTGCINRKCQDPCSLPAVCAFDQECRVQDTLPMRTVLCVCPPDTIASIDGHCRPIIKTTEECQADSECRDLERCVRGSCVEACRIDPCGLNALCQSTRHQSVCTCPRGYIGNPHIECNPDHAVSVPSYQPVPECSHNDDCPANKRCKNQLCVNPCTHDSPCAPGAFCHTDDHQPVCRCPAGFQGNPLTQCIPPAESTVGCSSNSDCTPREACVNKLCISPCNCGTNAECKVTNHYPTCYCKPGYSGNPQIGCIKVGCESESQCSDDKTCYNSECINPCILGDPCGINAECYGAKHAAQCKCNVGYRGNPLVRCERIECSVDSDCSEDRLCRDHHCINPCQDQINPTCAHNAICYVRNHQASCRCPDWMPLGDPLSYCQRVPPVSVPTVECEKDVECPSQLACINNKCLNPCVELSPCTPSSMCSVFDSTPVRTMVCTCPEGWVPDNDGECKPVIVPSPPGCVSDNECSSNETCINRMCRNPCNCGPNAECMIMNHRPICSCIPGYDGNPDVGCRAVGCRIDSECGSGKACINGNCINPCVVEDPCGPNAECYPVGTRPECRCLSGYRGNPYDRCLVVGCRSNSDCPNDRACINAQCINPCIYDQPCAARAKCFVQNHLPLCRCPPAYEGNPYTSCRLKVEPECRVDGDCPSFYACFNQQCKDPCQEMEPCQKPALCEAIKTLPVRTMICECPPGYISSGSGVCKATPPVVAIGECISDSDCPSDRACINAICKNPCNCGPNADCRVRDHKPVCSCLPGYDGNAEIECQKAGCRSNTDCPSQQACLNRECVPACSPDGSSCGTGAICYGSHHTALCECPPGLTGDPHVGCVHVECETNSDCPSDKACINSHCKSPCEDSDPCLPPGECTVFNHVVDCKCPPGFIGDTRKGCTPVEVKCKEDQDCPKQTACINQECVNPCNATQPCGTNSECKVFDTYPVRTMICECLPGYYGNAAVECVPVSECSADKGFVRNEDGECVCPPGTGLNLNDECERCPPEKGLKVDEKGRCVCDLEKGLIVDERGNCICRTDLGYHLDINGNCLPEPPVTAKTDFPQPEMIVSCLSDGVQVEIHIEEKGFNGVLYVKGHSKDEKCRRVLSVPNDSPVRTEIFKVNFGTCGLIHVNGQASFVLVIQKHPMLVTFKTQAYHIKCVYTTGEQNVTLGFNVSMLTTAGTIANTGPPPTCFMRIVTHSGQEINSAEIGDNLMLQVEVQPSTIYGGFARSCVAKTMEDTVENEYEVTDENGCATDPSIFGEWDYNPETQSLMANFNAFKFPSSDNIRFQCNIRVCFGKCQPVNCRGYNAFGRRRREIRDTNRTGADIYEPVSEGQLREEITIQSNAILTFERREERFIDPREGRLSPEVQQIDDICVSMIGFIIALVITALLALVAVAVAVSCWLIAYRRRPKVDGPLPHPPDFPNPLFTTPDPLAEPSPDYLS</sequence>
<feature type="domain" description="EGF-like" evidence="5">
    <location>
        <begin position="1394"/>
        <end position="1432"/>
    </location>
</feature>
<feature type="domain" description="EGF-like" evidence="5">
    <location>
        <begin position="2299"/>
        <end position="2337"/>
    </location>
</feature>
<evidence type="ECO:0000256" key="2">
    <source>
        <dbReference type="PROSITE-ProRule" id="PRU00076"/>
    </source>
</evidence>
<feature type="disulfide bond" evidence="2">
    <location>
        <begin position="79"/>
        <end position="89"/>
    </location>
</feature>
<feature type="domain" description="EGF-like" evidence="5">
    <location>
        <begin position="827"/>
        <end position="864"/>
    </location>
</feature>
<feature type="domain" description="EGF-like" evidence="5">
    <location>
        <begin position="1717"/>
        <end position="1755"/>
    </location>
</feature>
<keyword evidence="1 2" id="KW-1015">Disulfide bond</keyword>
<feature type="disulfide bond" evidence="2">
    <location>
        <begin position="1563"/>
        <end position="1573"/>
    </location>
</feature>
<dbReference type="PROSITE" id="PS01186">
    <property type="entry name" value="EGF_2"/>
    <property type="match status" value="34"/>
</dbReference>
<evidence type="ECO:0000313" key="8">
    <source>
        <dbReference type="Proteomes" id="UP001152798"/>
    </source>
</evidence>
<feature type="domain" description="EGF-like" evidence="5">
    <location>
        <begin position="1288"/>
        <end position="1327"/>
    </location>
</feature>
<dbReference type="InterPro" id="IPR048407">
    <property type="entry name" value="Dumpy_DPY"/>
</dbReference>
<feature type="domain" description="EGF-like" evidence="5">
    <location>
        <begin position="662"/>
        <end position="701"/>
    </location>
</feature>
<feature type="domain" description="EGF-like" evidence="5">
    <location>
        <begin position="183"/>
        <end position="220"/>
    </location>
</feature>
<feature type="domain" description="EGF-like" evidence="5">
    <location>
        <begin position="3272"/>
        <end position="3307"/>
    </location>
</feature>
<keyword evidence="4" id="KW-0472">Membrane</keyword>
<organism evidence="7 8">
    <name type="scientific">Nezara viridula</name>
    <name type="common">Southern green stink bug</name>
    <name type="synonym">Cimex viridulus</name>
    <dbReference type="NCBI Taxonomy" id="85310"/>
    <lineage>
        <taxon>Eukaryota</taxon>
        <taxon>Metazoa</taxon>
        <taxon>Ecdysozoa</taxon>
        <taxon>Arthropoda</taxon>
        <taxon>Hexapoda</taxon>
        <taxon>Insecta</taxon>
        <taxon>Pterygota</taxon>
        <taxon>Neoptera</taxon>
        <taxon>Paraneoptera</taxon>
        <taxon>Hemiptera</taxon>
        <taxon>Heteroptera</taxon>
        <taxon>Panheteroptera</taxon>
        <taxon>Pentatomomorpha</taxon>
        <taxon>Pentatomoidea</taxon>
        <taxon>Pentatomidae</taxon>
        <taxon>Pentatominae</taxon>
        <taxon>Nezara</taxon>
    </lineage>
</organism>
<feature type="domain" description="EGF-like" evidence="5">
    <location>
        <begin position="2009"/>
        <end position="2047"/>
    </location>
</feature>
<feature type="domain" description="EGF-like" evidence="5">
    <location>
        <begin position="505"/>
        <end position="542"/>
    </location>
</feature>
<feature type="transmembrane region" description="Helical" evidence="4">
    <location>
        <begin position="5019"/>
        <end position="5047"/>
    </location>
</feature>
<dbReference type="EMBL" id="OV725082">
    <property type="protein sequence ID" value="CAH1404986.1"/>
    <property type="molecule type" value="Genomic_DNA"/>
</dbReference>
<feature type="domain" description="EGF-like" evidence="5">
    <location>
        <begin position="3405"/>
        <end position="3444"/>
    </location>
</feature>
<feature type="domain" description="EGF-like" evidence="5">
    <location>
        <begin position="1240"/>
        <end position="1277"/>
    </location>
</feature>
<keyword evidence="2" id="KW-0245">EGF-like domain</keyword>
<dbReference type="InterPro" id="IPR003645">
    <property type="entry name" value="Fol_N"/>
</dbReference>
<dbReference type="Proteomes" id="UP001152798">
    <property type="component" value="Chromosome 6"/>
</dbReference>